<dbReference type="EMBL" id="JADCNN020000009">
    <property type="protein sequence ID" value="MBM6996345.1"/>
    <property type="molecule type" value="Genomic_DNA"/>
</dbReference>
<dbReference type="Pfam" id="PF02073">
    <property type="entry name" value="Peptidase_M29"/>
    <property type="match status" value="1"/>
</dbReference>
<evidence type="ECO:0000256" key="7">
    <source>
        <dbReference type="ARBA" id="ARBA00022723"/>
    </source>
</evidence>
<evidence type="ECO:0000256" key="5">
    <source>
        <dbReference type="ARBA" id="ARBA00022438"/>
    </source>
</evidence>
<evidence type="ECO:0000256" key="2">
    <source>
        <dbReference type="ARBA" id="ARBA00001946"/>
    </source>
</evidence>
<comment type="cofactor">
    <cofactor evidence="1">
        <name>Co(2+)</name>
        <dbReference type="ChEBI" id="CHEBI:48828"/>
    </cofactor>
</comment>
<dbReference type="Gene3D" id="3.40.1830.10">
    <property type="entry name" value="Thermophilic metalloprotease (M29)"/>
    <property type="match status" value="1"/>
</dbReference>
<evidence type="ECO:0000256" key="3">
    <source>
        <dbReference type="ARBA" id="ARBA00001947"/>
    </source>
</evidence>
<comment type="cofactor">
    <cofactor evidence="2">
        <name>Mg(2+)</name>
        <dbReference type="ChEBI" id="CHEBI:18420"/>
    </cofactor>
</comment>
<dbReference type="InterPro" id="IPR052170">
    <property type="entry name" value="M29_Exopeptidase"/>
</dbReference>
<dbReference type="PANTHER" id="PTHR34448:SF3">
    <property type="entry name" value="AMINOPEPTIDASE AMPS"/>
    <property type="match status" value="1"/>
</dbReference>
<gene>
    <name evidence="10" type="ORF">IM700_011880</name>
</gene>
<keyword evidence="11" id="KW-1185">Reference proteome</keyword>
<comment type="cofactor">
    <cofactor evidence="3">
        <name>Zn(2+)</name>
        <dbReference type="ChEBI" id="CHEBI:29105"/>
    </cofactor>
</comment>
<evidence type="ECO:0000256" key="9">
    <source>
        <dbReference type="ARBA" id="ARBA00023049"/>
    </source>
</evidence>
<evidence type="ECO:0000256" key="8">
    <source>
        <dbReference type="ARBA" id="ARBA00022801"/>
    </source>
</evidence>
<evidence type="ECO:0000256" key="6">
    <source>
        <dbReference type="ARBA" id="ARBA00022670"/>
    </source>
</evidence>
<keyword evidence="5 10" id="KW-0031">Aminopeptidase</keyword>
<dbReference type="PANTHER" id="PTHR34448">
    <property type="entry name" value="AMINOPEPTIDASE"/>
    <property type="match status" value="1"/>
</dbReference>
<keyword evidence="9" id="KW-0482">Metalloprotease</keyword>
<protein>
    <submittedName>
        <fullName evidence="10">Aminopeptidase</fullName>
    </submittedName>
</protein>
<keyword evidence="6" id="KW-0645">Protease</keyword>
<evidence type="ECO:0000256" key="1">
    <source>
        <dbReference type="ARBA" id="ARBA00001941"/>
    </source>
</evidence>
<reference evidence="10 11" key="1">
    <citation type="submission" date="2021-01" db="EMBL/GenBank/DDBJ databases">
        <title>Paenibacillus sp.nov. isolated from the rhizosphere soil of tomato plant.</title>
        <authorList>
            <person name="Thin K.K."/>
            <person name="Zhang X."/>
            <person name="He S."/>
        </authorList>
    </citation>
    <scope>NUCLEOTIDE SEQUENCE [LARGE SCALE GENOMIC DNA]</scope>
    <source>
        <strain evidence="10 11">DXFW5</strain>
    </source>
</reference>
<dbReference type="GO" id="GO:0004177">
    <property type="term" value="F:aminopeptidase activity"/>
    <property type="evidence" value="ECO:0007669"/>
    <property type="project" value="UniProtKB-KW"/>
</dbReference>
<dbReference type="Proteomes" id="UP001516620">
    <property type="component" value="Unassembled WGS sequence"/>
</dbReference>
<comment type="caution">
    <text evidence="10">The sequence shown here is derived from an EMBL/GenBank/DDBJ whole genome shotgun (WGS) entry which is preliminary data.</text>
</comment>
<dbReference type="RefSeq" id="WP_193416219.1">
    <property type="nucleotide sequence ID" value="NZ_JADCNN020000009.1"/>
</dbReference>
<sequence>MSDFQTKLEKYAELAVKIGVNVQPGQNLIINATIDCAELVRLIVKQAYEAGARFVKVNWSDDVVTRLRYDMAAEDSFLDEPKWYAGEMLEFVESGAAVLHVISSDPDLLKGVSTERLTNHQKTYGKAMSKYREMQMSDKFSWSIVAVPSKVWADKVFPNLPEEQRVQALWEAIFRTVRLDQPDPIAAWQQHIDNLTQKSDYLNAKRYKKLHYKAPGTDLTIELPEGHLWVAAESLNAQGNTFLANLPTEEVFTAPHKTGVNGTVAATKPLSYRGTIIDRFSLTFENGRIVDYQAEVGADVLKQLVELDEGSHYLGEVALVPHNSPISQSGILFYNTLFDENASNHLAIGNAYAFNLDGGKSMSQDELSQRGLNSSLAHEDFMVGSAEMDIYGVTADGTEEQIFAKGNWAF</sequence>
<dbReference type="SUPFAM" id="SSF144052">
    <property type="entry name" value="Thermophilic metalloprotease-like"/>
    <property type="match status" value="1"/>
</dbReference>
<comment type="similarity">
    <text evidence="4">Belongs to the peptidase M29 family.</text>
</comment>
<dbReference type="InterPro" id="IPR035097">
    <property type="entry name" value="M29_N-terminal"/>
</dbReference>
<keyword evidence="8" id="KW-0378">Hydrolase</keyword>
<evidence type="ECO:0000313" key="10">
    <source>
        <dbReference type="EMBL" id="MBM6996345.1"/>
    </source>
</evidence>
<proteinExistence type="inferred from homology"/>
<organism evidence="10 11">
    <name type="scientific">Paenibacillus rhizolycopersici</name>
    <dbReference type="NCBI Taxonomy" id="2780073"/>
    <lineage>
        <taxon>Bacteria</taxon>
        <taxon>Bacillati</taxon>
        <taxon>Bacillota</taxon>
        <taxon>Bacilli</taxon>
        <taxon>Bacillales</taxon>
        <taxon>Paenibacillaceae</taxon>
        <taxon>Paenibacillus</taxon>
    </lineage>
</organism>
<evidence type="ECO:0000313" key="11">
    <source>
        <dbReference type="Proteomes" id="UP001516620"/>
    </source>
</evidence>
<name>A0ABS2H903_9BACL</name>
<keyword evidence="7" id="KW-0479">Metal-binding</keyword>
<dbReference type="PRINTS" id="PR00919">
    <property type="entry name" value="THERMOPTASE"/>
</dbReference>
<evidence type="ECO:0000256" key="4">
    <source>
        <dbReference type="ARBA" id="ARBA00008236"/>
    </source>
</evidence>
<dbReference type="InterPro" id="IPR000787">
    <property type="entry name" value="Peptidase_M29"/>
</dbReference>
<accession>A0ABS2H903</accession>